<feature type="chain" id="PRO_5047275359" description="Lipoprotein" evidence="1">
    <location>
        <begin position="24"/>
        <end position="174"/>
    </location>
</feature>
<feature type="signal peptide" evidence="1">
    <location>
        <begin position="1"/>
        <end position="23"/>
    </location>
</feature>
<dbReference type="Proteomes" id="UP001485459">
    <property type="component" value="Chromosome"/>
</dbReference>
<name>A0ABZ2YUW3_9BACT</name>
<dbReference type="PROSITE" id="PS51257">
    <property type="entry name" value="PROKAR_LIPOPROTEIN"/>
    <property type="match status" value="1"/>
</dbReference>
<gene>
    <name evidence="2" type="ORF">WJU16_11230</name>
</gene>
<sequence length="174" mass="20336">MRTSLLCLTICCILLSSCGSTHTFDSSKPFADLPVGQKKKKRKIHPTYAFSSAVKRYTKEKGHFPFDLQSFEYHSEYTRTGMQSMRDAGFHYLFISYQYLDSMVIDFAHYPVYTPHIDRETTVGVDLTGRIIFTKKDSSIIEYRQFDKKVKGGHIQYTYRPDTAGQYRRLRYGY</sequence>
<evidence type="ECO:0000256" key="1">
    <source>
        <dbReference type="SAM" id="SignalP"/>
    </source>
</evidence>
<keyword evidence="3" id="KW-1185">Reference proteome</keyword>
<protein>
    <recommendedName>
        <fullName evidence="4">Lipoprotein</fullName>
    </recommendedName>
</protein>
<reference evidence="3" key="1">
    <citation type="submission" date="2024-03" db="EMBL/GenBank/DDBJ databases">
        <title>Chitinophaga horti sp. nov., isolated from garden soil.</title>
        <authorList>
            <person name="Lee D.S."/>
            <person name="Han D.M."/>
            <person name="Baek J.H."/>
            <person name="Choi D.G."/>
            <person name="Jeon J.H."/>
            <person name="Jeon C.O."/>
        </authorList>
    </citation>
    <scope>NUCLEOTIDE SEQUENCE [LARGE SCALE GENOMIC DNA]</scope>
    <source>
        <strain evidence="3">GPA1</strain>
    </source>
</reference>
<dbReference type="EMBL" id="CP149822">
    <property type="protein sequence ID" value="WZN43599.1"/>
    <property type="molecule type" value="Genomic_DNA"/>
</dbReference>
<organism evidence="2 3">
    <name type="scientific">Chitinophaga pollutisoli</name>
    <dbReference type="NCBI Taxonomy" id="3133966"/>
    <lineage>
        <taxon>Bacteria</taxon>
        <taxon>Pseudomonadati</taxon>
        <taxon>Bacteroidota</taxon>
        <taxon>Chitinophagia</taxon>
        <taxon>Chitinophagales</taxon>
        <taxon>Chitinophagaceae</taxon>
        <taxon>Chitinophaga</taxon>
    </lineage>
</organism>
<evidence type="ECO:0008006" key="4">
    <source>
        <dbReference type="Google" id="ProtNLM"/>
    </source>
</evidence>
<dbReference type="RefSeq" id="WP_341838404.1">
    <property type="nucleotide sequence ID" value="NZ_CP149822.1"/>
</dbReference>
<keyword evidence="1" id="KW-0732">Signal</keyword>
<evidence type="ECO:0000313" key="3">
    <source>
        <dbReference type="Proteomes" id="UP001485459"/>
    </source>
</evidence>
<proteinExistence type="predicted"/>
<evidence type="ECO:0000313" key="2">
    <source>
        <dbReference type="EMBL" id="WZN43599.1"/>
    </source>
</evidence>
<accession>A0ABZ2YUW3</accession>